<dbReference type="Gene3D" id="3.30.1330.60">
    <property type="entry name" value="OmpA-like domain"/>
    <property type="match status" value="1"/>
</dbReference>
<protein>
    <submittedName>
        <fullName evidence="7">OmpA family protein</fullName>
    </submittedName>
</protein>
<dbReference type="PROSITE" id="PS51257">
    <property type="entry name" value="PROKAR_LIPOPROTEIN"/>
    <property type="match status" value="1"/>
</dbReference>
<dbReference type="OrthoDB" id="9810367at2"/>
<evidence type="ECO:0000256" key="4">
    <source>
        <dbReference type="PROSITE-ProRule" id="PRU00473"/>
    </source>
</evidence>
<comment type="subcellular location">
    <subcellularLocation>
        <location evidence="1">Cell outer membrane</location>
    </subcellularLocation>
</comment>
<keyword evidence="3" id="KW-0998">Cell outer membrane</keyword>
<evidence type="ECO:0000259" key="6">
    <source>
        <dbReference type="PROSITE" id="PS51123"/>
    </source>
</evidence>
<dbReference type="RefSeq" id="WP_142852577.1">
    <property type="nucleotide sequence ID" value="NZ_FXWW01000001.1"/>
</dbReference>
<feature type="domain" description="OmpA-like" evidence="6">
    <location>
        <begin position="65"/>
        <end position="181"/>
    </location>
</feature>
<evidence type="ECO:0000256" key="2">
    <source>
        <dbReference type="ARBA" id="ARBA00023136"/>
    </source>
</evidence>
<evidence type="ECO:0000313" key="8">
    <source>
        <dbReference type="Proteomes" id="UP000315816"/>
    </source>
</evidence>
<keyword evidence="5" id="KW-0732">Signal</keyword>
<sequence>MKRIKPLLAASSVIALLAGCADNPQALHFWTNEAGDHLNEGGFSAPTAHNIGVHTGEINVVQALADRFSREVGDTVNFEFNSAKLSPEAQAILNTQATWIQQFPEMRFRVYGHTDLVGSSGYNKRLGMRRARAVVNHLVSRGISRSRLEAVVSFGETRPLIRTEMQELRNRRTVTEVVGFANNRKATLLDGRYAQIIDREYVASATAPTRIQQVGGGEE</sequence>
<evidence type="ECO:0000256" key="3">
    <source>
        <dbReference type="ARBA" id="ARBA00023237"/>
    </source>
</evidence>
<dbReference type="SUPFAM" id="SSF103088">
    <property type="entry name" value="OmpA-like"/>
    <property type="match status" value="1"/>
</dbReference>
<dbReference type="PROSITE" id="PS51123">
    <property type="entry name" value="OMPA_2"/>
    <property type="match status" value="1"/>
</dbReference>
<organism evidence="7 8">
    <name type="scientific">Aliiroseovarius halocynthiae</name>
    <dbReference type="NCBI Taxonomy" id="985055"/>
    <lineage>
        <taxon>Bacteria</taxon>
        <taxon>Pseudomonadati</taxon>
        <taxon>Pseudomonadota</taxon>
        <taxon>Alphaproteobacteria</taxon>
        <taxon>Rhodobacterales</taxon>
        <taxon>Paracoccaceae</taxon>
        <taxon>Aliiroseovarius</taxon>
    </lineage>
</organism>
<keyword evidence="8" id="KW-1185">Reference proteome</keyword>
<keyword evidence="2 4" id="KW-0472">Membrane</keyword>
<dbReference type="Proteomes" id="UP000315816">
    <property type="component" value="Unassembled WGS sequence"/>
</dbReference>
<dbReference type="InterPro" id="IPR006665">
    <property type="entry name" value="OmpA-like"/>
</dbReference>
<dbReference type="InterPro" id="IPR036737">
    <property type="entry name" value="OmpA-like_sf"/>
</dbReference>
<comment type="caution">
    <text evidence="7">The sequence shown here is derived from an EMBL/GenBank/DDBJ whole genome shotgun (WGS) entry which is preliminary data.</text>
</comment>
<dbReference type="Pfam" id="PF00691">
    <property type="entry name" value="OmpA"/>
    <property type="match status" value="1"/>
</dbReference>
<proteinExistence type="predicted"/>
<feature type="chain" id="PRO_5021809041" evidence="5">
    <location>
        <begin position="22"/>
        <end position="219"/>
    </location>
</feature>
<feature type="signal peptide" evidence="5">
    <location>
        <begin position="1"/>
        <end position="21"/>
    </location>
</feature>
<evidence type="ECO:0000313" key="7">
    <source>
        <dbReference type="EMBL" id="TQV68822.1"/>
    </source>
</evidence>
<gene>
    <name evidence="7" type="ORF">FIL88_04365</name>
</gene>
<dbReference type="PRINTS" id="PR01021">
    <property type="entry name" value="OMPADOMAIN"/>
</dbReference>
<dbReference type="AlphaFoldDB" id="A0A545SV28"/>
<evidence type="ECO:0000256" key="1">
    <source>
        <dbReference type="ARBA" id="ARBA00004442"/>
    </source>
</evidence>
<name>A0A545SV28_9RHOB</name>
<dbReference type="PANTHER" id="PTHR30329">
    <property type="entry name" value="STATOR ELEMENT OF FLAGELLAR MOTOR COMPLEX"/>
    <property type="match status" value="1"/>
</dbReference>
<dbReference type="EMBL" id="VICH01000004">
    <property type="protein sequence ID" value="TQV68822.1"/>
    <property type="molecule type" value="Genomic_DNA"/>
</dbReference>
<evidence type="ECO:0000256" key="5">
    <source>
        <dbReference type="SAM" id="SignalP"/>
    </source>
</evidence>
<dbReference type="CDD" id="cd07185">
    <property type="entry name" value="OmpA_C-like"/>
    <property type="match status" value="1"/>
</dbReference>
<dbReference type="GO" id="GO:0009279">
    <property type="term" value="C:cell outer membrane"/>
    <property type="evidence" value="ECO:0007669"/>
    <property type="project" value="UniProtKB-SubCell"/>
</dbReference>
<dbReference type="PANTHER" id="PTHR30329:SF21">
    <property type="entry name" value="LIPOPROTEIN YIAD-RELATED"/>
    <property type="match status" value="1"/>
</dbReference>
<accession>A0A545SV28</accession>
<reference evidence="7 8" key="1">
    <citation type="submission" date="2019-06" db="EMBL/GenBank/DDBJ databases">
        <title>A novel species of marine bacteria.</title>
        <authorList>
            <person name="Wang Y."/>
        </authorList>
    </citation>
    <scope>NUCLEOTIDE SEQUENCE [LARGE SCALE GENOMIC DNA]</scope>
    <source>
        <strain evidence="7 8">MA1-10</strain>
    </source>
</reference>
<dbReference type="InterPro" id="IPR006664">
    <property type="entry name" value="OMP_bac"/>
</dbReference>
<dbReference type="InterPro" id="IPR050330">
    <property type="entry name" value="Bact_OuterMem_StrucFunc"/>
</dbReference>